<evidence type="ECO:0000313" key="2">
    <source>
        <dbReference type="EMBL" id="KAK0316894.1"/>
    </source>
</evidence>
<name>A0AAN6J4S0_9PEZI</name>
<sequence>MAEQYCTAIIPRSCKKAPWLCTSSEHSGRRFWYGTFNIGATRNLSLLIDTGSSDVSTNPDLYKPSPSSLDLHRDGVLSYSTGEEDGCGTANISYHTYADAVSFAGLTACNQTFAVVIAKPSPNNGTITQFPNQGIVGFSRTFASVTQLDAIPFFQTLCNEGSVRECKFGLALGTDGTMVAFDGAITANGITTLTGATIISDFGTANIVGPTSDVRKLFDILGNEDVRQNLPGCTAVLFGYYPCDAPPTIGFSPGSSTRPFDIEPSASQQADNGNNTCTAIVTGIDLSPVKPLWLLDKLGSRASMWTLIKRVAS</sequence>
<protein>
    <recommendedName>
        <fullName evidence="1">Peptidase A1 domain-containing protein</fullName>
    </recommendedName>
</protein>
<reference evidence="2" key="1">
    <citation type="submission" date="2021-12" db="EMBL/GenBank/DDBJ databases">
        <title>Black yeast isolated from Biological Soil Crust.</title>
        <authorList>
            <person name="Kurbessoian T."/>
        </authorList>
    </citation>
    <scope>NUCLEOTIDE SEQUENCE</scope>
    <source>
        <strain evidence="2">CCFEE 5208</strain>
    </source>
</reference>
<feature type="domain" description="Peptidase A1" evidence="1">
    <location>
        <begin position="33"/>
        <end position="176"/>
    </location>
</feature>
<organism evidence="2 3">
    <name type="scientific">Friedmanniomyces endolithicus</name>
    <dbReference type="NCBI Taxonomy" id="329885"/>
    <lineage>
        <taxon>Eukaryota</taxon>
        <taxon>Fungi</taxon>
        <taxon>Dikarya</taxon>
        <taxon>Ascomycota</taxon>
        <taxon>Pezizomycotina</taxon>
        <taxon>Dothideomycetes</taxon>
        <taxon>Dothideomycetidae</taxon>
        <taxon>Mycosphaerellales</taxon>
        <taxon>Teratosphaeriaceae</taxon>
        <taxon>Friedmanniomyces</taxon>
    </lineage>
</organism>
<dbReference type="Gene3D" id="2.40.70.10">
    <property type="entry name" value="Acid Proteases"/>
    <property type="match status" value="2"/>
</dbReference>
<evidence type="ECO:0000259" key="1">
    <source>
        <dbReference type="Pfam" id="PF00026"/>
    </source>
</evidence>
<dbReference type="InterPro" id="IPR021109">
    <property type="entry name" value="Peptidase_aspartic_dom_sf"/>
</dbReference>
<dbReference type="InterPro" id="IPR033121">
    <property type="entry name" value="PEPTIDASE_A1"/>
</dbReference>
<dbReference type="Proteomes" id="UP001168146">
    <property type="component" value="Unassembled WGS sequence"/>
</dbReference>
<comment type="caution">
    <text evidence="2">The sequence shown here is derived from an EMBL/GenBank/DDBJ whole genome shotgun (WGS) entry which is preliminary data.</text>
</comment>
<accession>A0AAN6J4S0</accession>
<gene>
    <name evidence="2" type="ORF">LTR82_012036</name>
</gene>
<dbReference type="CDD" id="cd05471">
    <property type="entry name" value="pepsin_like"/>
    <property type="match status" value="1"/>
</dbReference>
<dbReference type="AlphaFoldDB" id="A0AAN6J4S0"/>
<proteinExistence type="predicted"/>
<dbReference type="EMBL" id="JASUXU010000047">
    <property type="protein sequence ID" value="KAK0316894.1"/>
    <property type="molecule type" value="Genomic_DNA"/>
</dbReference>
<dbReference type="InterPro" id="IPR034164">
    <property type="entry name" value="Pepsin-like_dom"/>
</dbReference>
<dbReference type="Pfam" id="PF00026">
    <property type="entry name" value="Asp"/>
    <property type="match status" value="1"/>
</dbReference>
<dbReference type="SUPFAM" id="SSF50630">
    <property type="entry name" value="Acid proteases"/>
    <property type="match status" value="1"/>
</dbReference>
<evidence type="ECO:0000313" key="3">
    <source>
        <dbReference type="Proteomes" id="UP001168146"/>
    </source>
</evidence>